<feature type="transmembrane region" description="Helical" evidence="1">
    <location>
        <begin position="96"/>
        <end position="113"/>
    </location>
</feature>
<keyword evidence="4" id="KW-1185">Reference proteome</keyword>
<feature type="transmembrane region" description="Helical" evidence="1">
    <location>
        <begin position="362"/>
        <end position="382"/>
    </location>
</feature>
<dbReference type="Pfam" id="PF06808">
    <property type="entry name" value="DctM"/>
    <property type="match status" value="1"/>
</dbReference>
<gene>
    <name evidence="3" type="ORF">X474_04930</name>
</gene>
<keyword evidence="1" id="KW-1133">Transmembrane helix</keyword>
<sequence>MQDHDLDSNVLESLAAKDFGGRTPGPYIYRLLIGVAFLWACYQLYIASPLPLKLDFLLFDDNQQRNIHLAFGLFLALLSFPAFVKSPKSRIPKIDWILCIAGVVSCLYVTVFYDDISERLGGTHTVAEIVISVIGLLCLMEATRRIVGLPMVLVASVFALYAFGGRYMPSVIAHAGVSLNRFVDHLWLTPEGIFGLPIGVSNGFIFLYVLFGSLLDRAGAGSFFIRLSMALLGHYRGGAAKAAVVSSGLTGLISGSTIANIVTTGTFTIPLMRKSGFSPEKAGAIEVASSLNGQIMPPIMGAAAFVMAEMLGISYYDVVKHAFVPAVISYMALFYIVHIEALKENIPVAKRVVESTFFKKAFLFATCLILVIVSSVCIYFVISGLKFVFGDYTVWAAILLVSVSYLLLLYLSSRQPDNLLGDEISLEAQKGVKSILLAGAYYVVPVGVLIWCLMVERFSPGFSVQWAILCLLVMLISQRPLVALFRKQSLTPEMFKEGLKDLFHGMVNGSRNMVTVAIAMASAGFIVGVVSLTGVGLLMTDIISTVSGNNVLLMLLFTAVMCVVLGLGLPSTANYIVVASVMAQPFVQLASQNGLSVEPFAIHLFVFYFGLISGTTPPVAVDAFAGAAVAKANPMKTCIISFGYSLRTAILPFIFLFNQELLLFGVSSFWYGLFVFIIAVVAILVFAAASQQYFITKSHLWESAVLLLAAFTLFYPSFWLDQIQEKYAQVPVKNIMEIAEKQPDGQKIRLLFRGRNFSGEDTSRVVLTPLGAAGKPGKQRLSRNAGVVFKVEGEKVIASAVLPGREIAKSGVMSGWELYQMQLPRERIAKQWFYLPAFLVIALIVFFQKRRMPKSQALSEGSSVQSAAA</sequence>
<keyword evidence="1" id="KW-0472">Membrane</keyword>
<reference evidence="3 4" key="1">
    <citation type="submission" date="2013-11" db="EMBL/GenBank/DDBJ databases">
        <title>Metagenomic analysis of a methanogenic consortium involved in long chain n-alkane degradation.</title>
        <authorList>
            <person name="Davidova I.A."/>
            <person name="Callaghan A.V."/>
            <person name="Wawrik B."/>
            <person name="Pruitt S."/>
            <person name="Marks C."/>
            <person name="Duncan K.E."/>
            <person name="Suflita J.M."/>
        </authorList>
    </citation>
    <scope>NUCLEOTIDE SEQUENCE [LARGE SCALE GENOMIC DNA]</scope>
    <source>
        <strain evidence="3 4">SPR</strain>
    </source>
</reference>
<feature type="transmembrane region" description="Helical" evidence="1">
    <location>
        <begin position="394"/>
        <end position="413"/>
    </location>
</feature>
<feature type="transmembrane region" description="Helical" evidence="1">
    <location>
        <begin position="601"/>
        <end position="625"/>
    </location>
</feature>
<comment type="caution">
    <text evidence="3">The sequence shown here is derived from an EMBL/GenBank/DDBJ whole genome shotgun (WGS) entry which is preliminary data.</text>
</comment>
<organism evidence="3 4">
    <name type="scientific">Dethiosulfatarculus sandiegensis</name>
    <dbReference type="NCBI Taxonomy" id="1429043"/>
    <lineage>
        <taxon>Bacteria</taxon>
        <taxon>Pseudomonadati</taxon>
        <taxon>Thermodesulfobacteriota</taxon>
        <taxon>Desulfarculia</taxon>
        <taxon>Desulfarculales</taxon>
        <taxon>Desulfarculaceae</taxon>
        <taxon>Dethiosulfatarculus</taxon>
    </lineage>
</organism>
<dbReference type="AlphaFoldDB" id="A0A0D2JAE8"/>
<feature type="transmembrane region" description="Helical" evidence="1">
    <location>
        <begin position="249"/>
        <end position="271"/>
    </location>
</feature>
<evidence type="ECO:0000259" key="2">
    <source>
        <dbReference type="Pfam" id="PF06808"/>
    </source>
</evidence>
<feature type="transmembrane region" description="Helical" evidence="1">
    <location>
        <begin position="192"/>
        <end position="211"/>
    </location>
</feature>
<dbReference type="Pfam" id="PF11874">
    <property type="entry name" value="DUF3394"/>
    <property type="match status" value="1"/>
</dbReference>
<feature type="transmembrane region" description="Helical" evidence="1">
    <location>
        <begin position="434"/>
        <end position="454"/>
    </location>
</feature>
<dbReference type="InterPro" id="IPR021814">
    <property type="entry name" value="DUF3394"/>
</dbReference>
<feature type="transmembrane region" description="Helical" evidence="1">
    <location>
        <begin position="299"/>
        <end position="316"/>
    </location>
</feature>
<feature type="transmembrane region" description="Helical" evidence="1">
    <location>
        <begin position="119"/>
        <end position="139"/>
    </location>
</feature>
<evidence type="ECO:0000256" key="1">
    <source>
        <dbReference type="SAM" id="Phobius"/>
    </source>
</evidence>
<dbReference type="NCBIfam" id="TIGR02123">
    <property type="entry name" value="TRAP_fused"/>
    <property type="match status" value="1"/>
</dbReference>
<feature type="transmembrane region" description="Helical" evidence="1">
    <location>
        <begin position="551"/>
        <end position="569"/>
    </location>
</feature>
<evidence type="ECO:0000313" key="3">
    <source>
        <dbReference type="EMBL" id="KIX15109.1"/>
    </source>
</evidence>
<feature type="transmembrane region" description="Helical" evidence="1">
    <location>
        <begin position="514"/>
        <end position="539"/>
    </location>
</feature>
<dbReference type="STRING" id="1429043.X474_04930"/>
<dbReference type="Proteomes" id="UP000032233">
    <property type="component" value="Unassembled WGS sequence"/>
</dbReference>
<accession>A0A0D2JAE8</accession>
<dbReference type="PATRIC" id="fig|1429043.3.peg.1052"/>
<dbReference type="OrthoDB" id="9759894at2"/>
<dbReference type="PANTHER" id="PTHR43849:SF2">
    <property type="entry name" value="BLL3936 PROTEIN"/>
    <property type="match status" value="1"/>
</dbReference>
<dbReference type="PANTHER" id="PTHR43849">
    <property type="entry name" value="BLL3936 PROTEIN"/>
    <property type="match status" value="1"/>
</dbReference>
<name>A0A0D2JAE8_9BACT</name>
<feature type="transmembrane region" description="Helical" evidence="1">
    <location>
        <begin position="322"/>
        <end position="342"/>
    </location>
</feature>
<feature type="transmembrane region" description="Helical" evidence="1">
    <location>
        <begin position="218"/>
        <end position="237"/>
    </location>
</feature>
<dbReference type="InterPro" id="IPR011853">
    <property type="entry name" value="TRAP_DctM-Dct_fused"/>
</dbReference>
<evidence type="ECO:0000313" key="4">
    <source>
        <dbReference type="Proteomes" id="UP000032233"/>
    </source>
</evidence>
<feature type="transmembrane region" description="Helical" evidence="1">
    <location>
        <begin position="146"/>
        <end position="164"/>
    </location>
</feature>
<feature type="transmembrane region" description="Helical" evidence="1">
    <location>
        <begin position="669"/>
        <end position="688"/>
    </location>
</feature>
<protein>
    <submittedName>
        <fullName evidence="3">C4-dicarboxylate ABC transporter</fullName>
    </submittedName>
</protein>
<feature type="transmembrane region" description="Helical" evidence="1">
    <location>
        <begin position="700"/>
        <end position="718"/>
    </location>
</feature>
<dbReference type="InterPro" id="IPR010656">
    <property type="entry name" value="DctM"/>
</dbReference>
<feature type="transmembrane region" description="Helical" evidence="1">
    <location>
        <begin position="67"/>
        <end position="84"/>
    </location>
</feature>
<feature type="domain" description="TRAP C4-dicarboxylate transport system permease DctM subunit" evidence="2">
    <location>
        <begin position="135"/>
        <end position="665"/>
    </location>
</feature>
<dbReference type="RefSeq" id="WP_052514859.1">
    <property type="nucleotide sequence ID" value="NZ_AZAC01000004.1"/>
</dbReference>
<feature type="transmembrane region" description="Helical" evidence="1">
    <location>
        <begin position="831"/>
        <end position="847"/>
    </location>
</feature>
<feature type="transmembrane region" description="Helical" evidence="1">
    <location>
        <begin position="637"/>
        <end position="657"/>
    </location>
</feature>
<dbReference type="EMBL" id="AZAC01000004">
    <property type="protein sequence ID" value="KIX15109.1"/>
    <property type="molecule type" value="Genomic_DNA"/>
</dbReference>
<feature type="transmembrane region" description="Helical" evidence="1">
    <location>
        <begin position="27"/>
        <end position="47"/>
    </location>
</feature>
<dbReference type="InParanoid" id="A0A0D2JAE8"/>
<proteinExistence type="predicted"/>
<keyword evidence="1" id="KW-0812">Transmembrane</keyword>